<evidence type="ECO:0000313" key="2">
    <source>
        <dbReference type="Proteomes" id="UP000450161"/>
    </source>
</evidence>
<protein>
    <submittedName>
        <fullName evidence="1">Uncharacterized protein</fullName>
    </submittedName>
</protein>
<gene>
    <name evidence="1" type="ORF">FYJ72_13985</name>
</gene>
<proteinExistence type="predicted"/>
<dbReference type="EMBL" id="VUNF01000042">
    <property type="protein sequence ID" value="MST78731.1"/>
    <property type="molecule type" value="Genomic_DNA"/>
</dbReference>
<dbReference type="RefSeq" id="WP_154483150.1">
    <property type="nucleotide sequence ID" value="NZ_VUNF01000042.1"/>
</dbReference>
<dbReference type="Proteomes" id="UP000450161">
    <property type="component" value="Unassembled WGS sequence"/>
</dbReference>
<dbReference type="AlphaFoldDB" id="A0A6I2TY09"/>
<organism evidence="1 2">
    <name type="scientific">Segatella copri</name>
    <dbReference type="NCBI Taxonomy" id="165179"/>
    <lineage>
        <taxon>Bacteria</taxon>
        <taxon>Pseudomonadati</taxon>
        <taxon>Bacteroidota</taxon>
        <taxon>Bacteroidia</taxon>
        <taxon>Bacteroidales</taxon>
        <taxon>Prevotellaceae</taxon>
        <taxon>Segatella</taxon>
    </lineage>
</organism>
<sequence>MKQKTETKQRIEFNLDIENRPLKEDISKNSIGLSAFREQYKNALSAIDQYLAIARKDAHDRDLDSQNNIFLFVGDRGSGKTSCMLSIGELLLKEKSRREEFKDDYPDISSLDFYTIDLIDPSYFDSHHNIISLFLAKLYAKYKSKVKNDEKINENLKISFLNALTTAQNHAKMLLEKSDSLDMNVIEQLENLSAAVDLKEDLKKLVDAYFDCFGLKDSILLLRIDDIDLNAKEGNIMAEHIRKYFIQSNILVLMALKLDQLEIIKKNEYADLFKLHNDEELIGNMVERYLAKLFPQNQRIYLPDIDDILEKTLTIKTKDKMMECPSVRQMVPQLIFQKTRYLFYNSPSHVSFIVPRNLRDLRQLIKMLWNMPDYQEKIDDNLVIKKAGSYNQVIFKEYLKNTWIKNNLILTDQKFAHHLLSMTENILLNDYIVKSLSGVMWPKEVAFDNDLFKDIFAEKNLTYNISTGDVLALISYLRQKNLDLEKQKLLFFITAVYSIRLYEAYNVVTEVLKLPSKQKDESEDGKDTDKEIFSVAQYQSLNDYEKYLLGYVFNVSINHFFSKPYLEHSNKIQGAKLQELMQGCLCNIEEAKTSNKLRLIEFFMLATSHAVALDNNFRSNTVMAFDAPIIIGKDNMLCYDLGAFFFNLTRIEKCYMRFKGLAKSGEKDIVDFILESDSGTLFSDFMNIAKRKQCSIPCPNPCNEQRNGEGCSHYDANWLSCCAFRNTEILLDFIESISQANLDYSNSDRLTLAAFFKKCSEYKIDTYEKETGSNGHHKISFVFLEKISELLRDNSIDSDFCAIFGRESTSSSDSAESSSLDTKHS</sequence>
<name>A0A6I2TY09_9BACT</name>
<comment type="caution">
    <text evidence="1">The sequence shown here is derived from an EMBL/GenBank/DDBJ whole genome shotgun (WGS) entry which is preliminary data.</text>
</comment>
<evidence type="ECO:0000313" key="1">
    <source>
        <dbReference type="EMBL" id="MST78731.1"/>
    </source>
</evidence>
<reference evidence="1 2" key="1">
    <citation type="submission" date="2019-08" db="EMBL/GenBank/DDBJ databases">
        <title>In-depth cultivation of the pig gut microbiome towards novel bacterial diversity and tailored functional studies.</title>
        <authorList>
            <person name="Wylensek D."/>
            <person name="Hitch T.C.A."/>
            <person name="Clavel T."/>
        </authorList>
    </citation>
    <scope>NUCLEOTIDE SEQUENCE [LARGE SCALE GENOMIC DNA]</scope>
    <source>
        <strain evidence="1 2">LKV-178-WT-2C</strain>
    </source>
</reference>
<accession>A0A6I2TY09</accession>